<dbReference type="InParanoid" id="B4NLK1"/>
<dbReference type="GO" id="GO:0043202">
    <property type="term" value="C:lysosomal lumen"/>
    <property type="evidence" value="ECO:0007669"/>
    <property type="project" value="EnsemblMetazoa"/>
</dbReference>
<dbReference type="PANTHER" id="PTHR12872:SF1">
    <property type="entry name" value="ALPHA-N-ACETYLGLUCOSAMINIDASE"/>
    <property type="match status" value="1"/>
</dbReference>
<keyword evidence="1 3" id="KW-0732">Signal</keyword>
<dbReference type="OrthoDB" id="64736at2759"/>
<dbReference type="AlphaFoldDB" id="B4NLK1"/>
<dbReference type="Proteomes" id="UP000007798">
    <property type="component" value="Unassembled WGS sequence"/>
</dbReference>
<dbReference type="InterPro" id="IPR017853">
    <property type="entry name" value="GH"/>
</dbReference>
<dbReference type="Pfam" id="PF05089">
    <property type="entry name" value="NAGLU"/>
    <property type="match status" value="1"/>
</dbReference>
<dbReference type="STRING" id="7260.B4NLK1"/>
<dbReference type="eggNOG" id="KOG2233">
    <property type="taxonomic scope" value="Eukaryota"/>
</dbReference>
<evidence type="ECO:0000256" key="3">
    <source>
        <dbReference type="SAM" id="SignalP"/>
    </source>
</evidence>
<feature type="domain" description="Alpha-N-acetylglucosaminidase C-terminal" evidence="6">
    <location>
        <begin position="499"/>
        <end position="761"/>
    </location>
</feature>
<evidence type="ECO:0000256" key="1">
    <source>
        <dbReference type="ARBA" id="ARBA00022729"/>
    </source>
</evidence>
<dbReference type="PANTHER" id="PTHR12872">
    <property type="entry name" value="ALPHA-N-ACETYLGLUCOSAMINIDASE"/>
    <property type="match status" value="1"/>
</dbReference>
<dbReference type="KEGG" id="dwi:6651786"/>
<evidence type="ECO:0000259" key="6">
    <source>
        <dbReference type="Pfam" id="PF12972"/>
    </source>
</evidence>
<evidence type="ECO:0000256" key="2">
    <source>
        <dbReference type="ARBA" id="ARBA00022801"/>
    </source>
</evidence>
<keyword evidence="2" id="KW-0378">Hydrolase</keyword>
<keyword evidence="8" id="KW-1185">Reference proteome</keyword>
<feature type="chain" id="PRO_5006458493" description="Alpha-N-acetylglucosaminidase" evidence="3">
    <location>
        <begin position="25"/>
        <end position="782"/>
    </location>
</feature>
<dbReference type="SMR" id="B4NLK1"/>
<dbReference type="FunCoup" id="B4NLK1">
    <property type="interactions" value="247"/>
</dbReference>
<gene>
    <name evidence="7" type="primary">Dwil\GK18384</name>
    <name evidence="7" type="ORF">Dwil_GK18384</name>
</gene>
<proteinExistence type="predicted"/>
<feature type="signal peptide" evidence="3">
    <location>
        <begin position="1"/>
        <end position="24"/>
    </location>
</feature>
<reference evidence="7 8" key="1">
    <citation type="journal article" date="2007" name="Nature">
        <title>Evolution of genes and genomes on the Drosophila phylogeny.</title>
        <authorList>
            <consortium name="Drosophila 12 Genomes Consortium"/>
            <person name="Clark A.G."/>
            <person name="Eisen M.B."/>
            <person name="Smith D.R."/>
            <person name="Bergman C.M."/>
            <person name="Oliver B."/>
            <person name="Markow T.A."/>
            <person name="Kaufman T.C."/>
            <person name="Kellis M."/>
            <person name="Gelbart W."/>
            <person name="Iyer V.N."/>
            <person name="Pollard D.A."/>
            <person name="Sackton T.B."/>
            <person name="Larracuente A.M."/>
            <person name="Singh N.D."/>
            <person name="Abad J.P."/>
            <person name="Abt D.N."/>
            <person name="Adryan B."/>
            <person name="Aguade M."/>
            <person name="Akashi H."/>
            <person name="Anderson W.W."/>
            <person name="Aquadro C.F."/>
            <person name="Ardell D.H."/>
            <person name="Arguello R."/>
            <person name="Artieri C.G."/>
            <person name="Barbash D.A."/>
            <person name="Barker D."/>
            <person name="Barsanti P."/>
            <person name="Batterham P."/>
            <person name="Batzoglou S."/>
            <person name="Begun D."/>
            <person name="Bhutkar A."/>
            <person name="Blanco E."/>
            <person name="Bosak S.A."/>
            <person name="Bradley R.K."/>
            <person name="Brand A.D."/>
            <person name="Brent M.R."/>
            <person name="Brooks A.N."/>
            <person name="Brown R.H."/>
            <person name="Butlin R.K."/>
            <person name="Caggese C."/>
            <person name="Calvi B.R."/>
            <person name="Bernardo de Carvalho A."/>
            <person name="Caspi A."/>
            <person name="Castrezana S."/>
            <person name="Celniker S.E."/>
            <person name="Chang J.L."/>
            <person name="Chapple C."/>
            <person name="Chatterji S."/>
            <person name="Chinwalla A."/>
            <person name="Civetta A."/>
            <person name="Clifton S.W."/>
            <person name="Comeron J.M."/>
            <person name="Costello J.C."/>
            <person name="Coyne J.A."/>
            <person name="Daub J."/>
            <person name="David R.G."/>
            <person name="Delcher A.L."/>
            <person name="Delehaunty K."/>
            <person name="Do C.B."/>
            <person name="Ebling H."/>
            <person name="Edwards K."/>
            <person name="Eickbush T."/>
            <person name="Evans J.D."/>
            <person name="Filipski A."/>
            <person name="Findeiss S."/>
            <person name="Freyhult E."/>
            <person name="Fulton L."/>
            <person name="Fulton R."/>
            <person name="Garcia A.C."/>
            <person name="Gardiner A."/>
            <person name="Garfield D.A."/>
            <person name="Garvin B.E."/>
            <person name="Gibson G."/>
            <person name="Gilbert D."/>
            <person name="Gnerre S."/>
            <person name="Godfrey J."/>
            <person name="Good R."/>
            <person name="Gotea V."/>
            <person name="Gravely B."/>
            <person name="Greenberg A.J."/>
            <person name="Griffiths-Jones S."/>
            <person name="Gross S."/>
            <person name="Guigo R."/>
            <person name="Gustafson E.A."/>
            <person name="Haerty W."/>
            <person name="Hahn M.W."/>
            <person name="Halligan D.L."/>
            <person name="Halpern A.L."/>
            <person name="Halter G.M."/>
            <person name="Han M.V."/>
            <person name="Heger A."/>
            <person name="Hillier L."/>
            <person name="Hinrichs A.S."/>
            <person name="Holmes I."/>
            <person name="Hoskins R.A."/>
            <person name="Hubisz M.J."/>
            <person name="Hultmark D."/>
            <person name="Huntley M.A."/>
            <person name="Jaffe D.B."/>
            <person name="Jagadeeshan S."/>
            <person name="Jeck W.R."/>
            <person name="Johnson J."/>
            <person name="Jones C.D."/>
            <person name="Jordan W.C."/>
            <person name="Karpen G.H."/>
            <person name="Kataoka E."/>
            <person name="Keightley P.D."/>
            <person name="Kheradpour P."/>
            <person name="Kirkness E.F."/>
            <person name="Koerich L.B."/>
            <person name="Kristiansen K."/>
            <person name="Kudrna D."/>
            <person name="Kulathinal R.J."/>
            <person name="Kumar S."/>
            <person name="Kwok R."/>
            <person name="Lander E."/>
            <person name="Langley C.H."/>
            <person name="Lapoint R."/>
            <person name="Lazzaro B.P."/>
            <person name="Lee S.J."/>
            <person name="Levesque L."/>
            <person name="Li R."/>
            <person name="Lin C.F."/>
            <person name="Lin M.F."/>
            <person name="Lindblad-Toh K."/>
            <person name="Llopart A."/>
            <person name="Long M."/>
            <person name="Low L."/>
            <person name="Lozovsky E."/>
            <person name="Lu J."/>
            <person name="Luo M."/>
            <person name="Machado C.A."/>
            <person name="Makalowski W."/>
            <person name="Marzo M."/>
            <person name="Matsuda M."/>
            <person name="Matzkin L."/>
            <person name="McAllister B."/>
            <person name="McBride C.S."/>
            <person name="McKernan B."/>
            <person name="McKernan K."/>
            <person name="Mendez-Lago M."/>
            <person name="Minx P."/>
            <person name="Mollenhauer M.U."/>
            <person name="Montooth K."/>
            <person name="Mount S.M."/>
            <person name="Mu X."/>
            <person name="Myers E."/>
            <person name="Negre B."/>
            <person name="Newfeld S."/>
            <person name="Nielsen R."/>
            <person name="Noor M.A."/>
            <person name="O'Grady P."/>
            <person name="Pachter L."/>
            <person name="Papaceit M."/>
            <person name="Parisi M.J."/>
            <person name="Parisi M."/>
            <person name="Parts L."/>
            <person name="Pedersen J.S."/>
            <person name="Pesole G."/>
            <person name="Phillippy A.M."/>
            <person name="Ponting C.P."/>
            <person name="Pop M."/>
            <person name="Porcelli D."/>
            <person name="Powell J.R."/>
            <person name="Prohaska S."/>
            <person name="Pruitt K."/>
            <person name="Puig M."/>
            <person name="Quesneville H."/>
            <person name="Ram K.R."/>
            <person name="Rand D."/>
            <person name="Rasmussen M.D."/>
            <person name="Reed L.K."/>
            <person name="Reenan R."/>
            <person name="Reily A."/>
            <person name="Remington K.A."/>
            <person name="Rieger T.T."/>
            <person name="Ritchie M.G."/>
            <person name="Robin C."/>
            <person name="Rogers Y.H."/>
            <person name="Rohde C."/>
            <person name="Rozas J."/>
            <person name="Rubenfield M.J."/>
            <person name="Ruiz A."/>
            <person name="Russo S."/>
            <person name="Salzberg S.L."/>
            <person name="Sanchez-Gracia A."/>
            <person name="Saranga D.J."/>
            <person name="Sato H."/>
            <person name="Schaeffer S.W."/>
            <person name="Schatz M.C."/>
            <person name="Schlenke T."/>
            <person name="Schwartz R."/>
            <person name="Segarra C."/>
            <person name="Singh R.S."/>
            <person name="Sirot L."/>
            <person name="Sirota M."/>
            <person name="Sisneros N.B."/>
            <person name="Smith C.D."/>
            <person name="Smith T.F."/>
            <person name="Spieth J."/>
            <person name="Stage D.E."/>
            <person name="Stark A."/>
            <person name="Stephan W."/>
            <person name="Strausberg R.L."/>
            <person name="Strempel S."/>
            <person name="Sturgill D."/>
            <person name="Sutton G."/>
            <person name="Sutton G.G."/>
            <person name="Tao W."/>
            <person name="Teichmann S."/>
            <person name="Tobari Y.N."/>
            <person name="Tomimura Y."/>
            <person name="Tsolas J.M."/>
            <person name="Valente V.L."/>
            <person name="Venter E."/>
            <person name="Venter J.C."/>
            <person name="Vicario S."/>
            <person name="Vieira F.G."/>
            <person name="Vilella A.J."/>
            <person name="Villasante A."/>
            <person name="Walenz B."/>
            <person name="Wang J."/>
            <person name="Wasserman M."/>
            <person name="Watts T."/>
            <person name="Wilson D."/>
            <person name="Wilson R.K."/>
            <person name="Wing R.A."/>
            <person name="Wolfner M.F."/>
            <person name="Wong A."/>
            <person name="Wong G.K."/>
            <person name="Wu C.I."/>
            <person name="Wu G."/>
            <person name="Yamamoto D."/>
            <person name="Yang H.P."/>
            <person name="Yang S.P."/>
            <person name="Yorke J.A."/>
            <person name="Yoshida K."/>
            <person name="Zdobnov E."/>
            <person name="Zhang P."/>
            <person name="Zhang Y."/>
            <person name="Zimin A.V."/>
            <person name="Baldwin J."/>
            <person name="Abdouelleil A."/>
            <person name="Abdulkadir J."/>
            <person name="Abebe A."/>
            <person name="Abera B."/>
            <person name="Abreu J."/>
            <person name="Acer S.C."/>
            <person name="Aftuck L."/>
            <person name="Alexander A."/>
            <person name="An P."/>
            <person name="Anderson E."/>
            <person name="Anderson S."/>
            <person name="Arachi H."/>
            <person name="Azer M."/>
            <person name="Bachantsang P."/>
            <person name="Barry A."/>
            <person name="Bayul T."/>
            <person name="Berlin A."/>
            <person name="Bessette D."/>
            <person name="Bloom T."/>
            <person name="Blye J."/>
            <person name="Boguslavskiy L."/>
            <person name="Bonnet C."/>
            <person name="Boukhgalter B."/>
            <person name="Bourzgui I."/>
            <person name="Brown A."/>
            <person name="Cahill P."/>
            <person name="Channer S."/>
            <person name="Cheshatsang Y."/>
            <person name="Chuda L."/>
            <person name="Citroen M."/>
            <person name="Collymore A."/>
            <person name="Cooke P."/>
            <person name="Costello M."/>
            <person name="D'Aco K."/>
            <person name="Daza R."/>
            <person name="De Haan G."/>
            <person name="DeGray S."/>
            <person name="DeMaso C."/>
            <person name="Dhargay N."/>
            <person name="Dooley K."/>
            <person name="Dooley E."/>
            <person name="Doricent M."/>
            <person name="Dorje P."/>
            <person name="Dorjee K."/>
            <person name="Dupes A."/>
            <person name="Elong R."/>
            <person name="Falk J."/>
            <person name="Farina A."/>
            <person name="Faro S."/>
            <person name="Ferguson D."/>
            <person name="Fisher S."/>
            <person name="Foley C.D."/>
            <person name="Franke A."/>
            <person name="Friedrich D."/>
            <person name="Gadbois L."/>
            <person name="Gearin G."/>
            <person name="Gearin C.R."/>
            <person name="Giannoukos G."/>
            <person name="Goode T."/>
            <person name="Graham J."/>
            <person name="Grandbois E."/>
            <person name="Grewal S."/>
            <person name="Gyaltsen K."/>
            <person name="Hafez N."/>
            <person name="Hagos B."/>
            <person name="Hall J."/>
            <person name="Henson C."/>
            <person name="Hollinger A."/>
            <person name="Honan T."/>
            <person name="Huard M.D."/>
            <person name="Hughes L."/>
            <person name="Hurhula B."/>
            <person name="Husby M.E."/>
            <person name="Kamat A."/>
            <person name="Kanga B."/>
            <person name="Kashin S."/>
            <person name="Khazanovich D."/>
            <person name="Kisner P."/>
            <person name="Lance K."/>
            <person name="Lara M."/>
            <person name="Lee W."/>
            <person name="Lennon N."/>
            <person name="Letendre F."/>
            <person name="LeVine R."/>
            <person name="Lipovsky A."/>
            <person name="Liu X."/>
            <person name="Liu J."/>
            <person name="Liu S."/>
            <person name="Lokyitsang T."/>
            <person name="Lokyitsang Y."/>
            <person name="Lubonja R."/>
            <person name="Lui A."/>
            <person name="MacDonald P."/>
            <person name="Magnisalis V."/>
            <person name="Maru K."/>
            <person name="Matthews C."/>
            <person name="McCusker W."/>
            <person name="McDonough S."/>
            <person name="Mehta T."/>
            <person name="Meldrim J."/>
            <person name="Meneus L."/>
            <person name="Mihai O."/>
            <person name="Mihalev A."/>
            <person name="Mihova T."/>
            <person name="Mittelman R."/>
            <person name="Mlenga V."/>
            <person name="Montmayeur A."/>
            <person name="Mulrain L."/>
            <person name="Navidi A."/>
            <person name="Naylor J."/>
            <person name="Negash T."/>
            <person name="Nguyen T."/>
            <person name="Nguyen N."/>
            <person name="Nicol R."/>
            <person name="Norbu C."/>
            <person name="Norbu N."/>
            <person name="Novod N."/>
            <person name="O'Neill B."/>
            <person name="Osman S."/>
            <person name="Markiewicz E."/>
            <person name="Oyono O.L."/>
            <person name="Patti C."/>
            <person name="Phunkhang P."/>
            <person name="Pierre F."/>
            <person name="Priest M."/>
            <person name="Raghuraman S."/>
            <person name="Rege F."/>
            <person name="Reyes R."/>
            <person name="Rise C."/>
            <person name="Rogov P."/>
            <person name="Ross K."/>
            <person name="Ryan E."/>
            <person name="Settipalli S."/>
            <person name="Shea T."/>
            <person name="Sherpa N."/>
            <person name="Shi L."/>
            <person name="Shih D."/>
            <person name="Sparrow T."/>
            <person name="Spaulding J."/>
            <person name="Stalker J."/>
            <person name="Stange-Thomann N."/>
            <person name="Stavropoulos S."/>
            <person name="Stone C."/>
            <person name="Strader C."/>
            <person name="Tesfaye S."/>
            <person name="Thomson T."/>
            <person name="Thoulutsang Y."/>
            <person name="Thoulutsang D."/>
            <person name="Topham K."/>
            <person name="Topping I."/>
            <person name="Tsamla T."/>
            <person name="Vassiliev H."/>
            <person name="Vo A."/>
            <person name="Wangchuk T."/>
            <person name="Wangdi T."/>
            <person name="Weiand M."/>
            <person name="Wilkinson J."/>
            <person name="Wilson A."/>
            <person name="Yadav S."/>
            <person name="Young G."/>
            <person name="Yu Q."/>
            <person name="Zembek L."/>
            <person name="Zhong D."/>
            <person name="Zimmer A."/>
            <person name="Zwirko Z."/>
            <person name="Jaffe D.B."/>
            <person name="Alvarez P."/>
            <person name="Brockman W."/>
            <person name="Butler J."/>
            <person name="Chin C."/>
            <person name="Gnerre S."/>
            <person name="Grabherr M."/>
            <person name="Kleber M."/>
            <person name="Mauceli E."/>
            <person name="MacCallum I."/>
        </authorList>
    </citation>
    <scope>NUCLEOTIDE SEQUENCE [LARGE SCALE GENOMIC DNA]</scope>
    <source>
        <strain evidence="8">Tucson 14030-0811.24</strain>
    </source>
</reference>
<evidence type="ECO:0000259" key="4">
    <source>
        <dbReference type="Pfam" id="PF05089"/>
    </source>
</evidence>
<dbReference type="Gene3D" id="3.20.20.80">
    <property type="entry name" value="Glycosidases"/>
    <property type="match status" value="1"/>
</dbReference>
<evidence type="ECO:0008006" key="9">
    <source>
        <dbReference type="Google" id="ProtNLM"/>
    </source>
</evidence>
<feature type="domain" description="Alpha-N-acetylglucosaminidase N-terminal" evidence="5">
    <location>
        <begin position="57"/>
        <end position="140"/>
    </location>
</feature>
<evidence type="ECO:0000313" key="7">
    <source>
        <dbReference type="EMBL" id="EDW85240.2"/>
    </source>
</evidence>
<dbReference type="Pfam" id="PF12971">
    <property type="entry name" value="NAGLU_N"/>
    <property type="match status" value="1"/>
</dbReference>
<dbReference type="InterPro" id="IPR024732">
    <property type="entry name" value="NAGLU_C"/>
</dbReference>
<feature type="domain" description="Alpha-N-acetylglucosaminidase tim-barrel" evidence="4">
    <location>
        <begin position="154"/>
        <end position="490"/>
    </location>
</feature>
<accession>B4NLK1</accession>
<dbReference type="InterPro" id="IPR024733">
    <property type="entry name" value="NAGLU_tim-barrel"/>
</dbReference>
<dbReference type="EMBL" id="CH964274">
    <property type="protein sequence ID" value="EDW85240.2"/>
    <property type="molecule type" value="Genomic_DNA"/>
</dbReference>
<sequence length="782" mass="90213">MVGALNLSCILIYLLINHFDLGLAQYSYNGAIDVADALGPKLAGHVFPDVSPDVQEQAARDVIKRVIGKKASESFEVEVNRLLDVRSFQISMLDSGKILIAGWDGTSVCKGFHQYLKYQLNKDVDWFKMTIELPVNQHLPNVSMSSTSASPIIYYQNVCTWGYSFAWWNFQQWRRNIDWMALMGISLTIAPIQEFIWQDIYTQLGLNLDEIEAHFAGPAFQPWQRMGNIRGWGGGSPNQGGGSEFRRLQYLLQQQIIQAQRELGISVALPAFAGHVPRALRRIFPQANFTETERWNRFPNAYCCDLFVEPQEPLFRQLATTFLRRVTQRYGSNHIFFCDPFNELEPPVSQADFMRSTAAAIYASMREVDPKAIWLLQGWMFVKNIFWTDELIEAFLTAVPQGNLLVLDLQSEQFPQYQRTKSYYGQPFVWCMLHNFGGTLGMLGSVELVNSGMDLARQMPNSSMVGAGITPEGIGQNYVMYSFALERGWSDRKLDSAGWFTHFALTRYGVQDERLNQAWQLLRTSVYTFHGLQKMRGKYTITRRPAINLSPFTWYNVTHVLEAWQLMLSARSIIPLDDNRYDIYQHDLVDITRQYLQITADQLYVNLNSSYRKRQLARFVYLGNKLLELLDDLERILGSGSNFLLGTWLEAAKLLAPTVEDQSNFEFNARNQITTWGPNGEILDYACKQWSGMISDYYRPRWARFLDDVTLALQSNQPFNASAYKQHVLKEIEKPFSKMNKQYPVRPSGDPWLISQVIFEKWSKYTKDTKYLHNNRLQLPYK</sequence>
<name>B4NLK1_DROWI</name>
<dbReference type="GO" id="GO:0016787">
    <property type="term" value="F:hydrolase activity"/>
    <property type="evidence" value="ECO:0007669"/>
    <property type="project" value="UniProtKB-KW"/>
</dbReference>
<protein>
    <recommendedName>
        <fullName evidence="9">Alpha-N-acetylglucosaminidase</fullName>
    </recommendedName>
</protein>
<dbReference type="SUPFAM" id="SSF51445">
    <property type="entry name" value="(Trans)glycosidases"/>
    <property type="match status" value="1"/>
</dbReference>
<dbReference type="Gene3D" id="3.30.379.10">
    <property type="entry name" value="Chitobiase/beta-hexosaminidase domain 2-like"/>
    <property type="match status" value="1"/>
</dbReference>
<dbReference type="Gene3D" id="1.20.120.670">
    <property type="entry name" value="N-acetyl-b-d-glucoasminidase"/>
    <property type="match status" value="1"/>
</dbReference>
<dbReference type="Pfam" id="PF12972">
    <property type="entry name" value="NAGLU_C"/>
    <property type="match status" value="1"/>
</dbReference>
<dbReference type="InterPro" id="IPR029018">
    <property type="entry name" value="Hex-like_dom2"/>
</dbReference>
<organism evidence="7 8">
    <name type="scientific">Drosophila willistoni</name>
    <name type="common">Fruit fly</name>
    <dbReference type="NCBI Taxonomy" id="7260"/>
    <lineage>
        <taxon>Eukaryota</taxon>
        <taxon>Metazoa</taxon>
        <taxon>Ecdysozoa</taxon>
        <taxon>Arthropoda</taxon>
        <taxon>Hexapoda</taxon>
        <taxon>Insecta</taxon>
        <taxon>Pterygota</taxon>
        <taxon>Neoptera</taxon>
        <taxon>Endopterygota</taxon>
        <taxon>Diptera</taxon>
        <taxon>Brachycera</taxon>
        <taxon>Muscomorpha</taxon>
        <taxon>Ephydroidea</taxon>
        <taxon>Drosophilidae</taxon>
        <taxon>Drosophila</taxon>
        <taxon>Sophophora</taxon>
    </lineage>
</organism>
<dbReference type="HOGENOM" id="CLU_011988_2_1_1"/>
<evidence type="ECO:0000259" key="5">
    <source>
        <dbReference type="Pfam" id="PF12971"/>
    </source>
</evidence>
<evidence type="ECO:0000313" key="8">
    <source>
        <dbReference type="Proteomes" id="UP000007798"/>
    </source>
</evidence>
<dbReference type="InterPro" id="IPR024240">
    <property type="entry name" value="NAGLU_N"/>
</dbReference>
<dbReference type="InterPro" id="IPR007781">
    <property type="entry name" value="NAGLU"/>
</dbReference>